<evidence type="ECO:0000313" key="3">
    <source>
        <dbReference type="EMBL" id="PZW32587.1"/>
    </source>
</evidence>
<feature type="transmembrane region" description="Helical" evidence="1">
    <location>
        <begin position="468"/>
        <end position="491"/>
    </location>
</feature>
<keyword evidence="1" id="KW-0472">Membrane</keyword>
<feature type="transmembrane region" description="Helical" evidence="1">
    <location>
        <begin position="420"/>
        <end position="447"/>
    </location>
</feature>
<accession>A0A326UPR7</accession>
<organism evidence="3 4">
    <name type="scientific">Thermosporothrix hazakensis</name>
    <dbReference type="NCBI Taxonomy" id="644383"/>
    <lineage>
        <taxon>Bacteria</taxon>
        <taxon>Bacillati</taxon>
        <taxon>Chloroflexota</taxon>
        <taxon>Ktedonobacteria</taxon>
        <taxon>Ktedonobacterales</taxon>
        <taxon>Thermosporotrichaceae</taxon>
        <taxon>Thermosporothrix</taxon>
    </lineage>
</organism>
<dbReference type="EMBL" id="QKUF01000004">
    <property type="protein sequence ID" value="PZW32587.1"/>
    <property type="molecule type" value="Genomic_DNA"/>
</dbReference>
<feature type="transmembrane region" description="Helical" evidence="1">
    <location>
        <begin position="131"/>
        <end position="155"/>
    </location>
</feature>
<reference evidence="3 4" key="1">
    <citation type="submission" date="2018-06" db="EMBL/GenBank/DDBJ databases">
        <title>Genomic Encyclopedia of Archaeal and Bacterial Type Strains, Phase II (KMG-II): from individual species to whole genera.</title>
        <authorList>
            <person name="Goeker M."/>
        </authorList>
    </citation>
    <scope>NUCLEOTIDE SEQUENCE [LARGE SCALE GENOMIC DNA]</scope>
    <source>
        <strain evidence="3 4">ATCC BAA-1881</strain>
    </source>
</reference>
<sequence length="580" mass="64160">MKKRRWLRLALLLLCLHGLFALFCLTTPAKAADPCSEGKATKACLEGTSVSSSSYTGNDSKIQNPFPDNPLFFFTPYDITVDNPTVRLLWGGVLALVDMFLVISIMLNGIRVMLVGSVFRFADAVETLPGVLLALIVAHISLTFMTSAIGLGNMLTHSLYLSAKEINIEGPVKYGKSKTKEEKLHVFFPTGDPGKESEFEKKLLTDPFAVASAWGGPDGKIYGAPDGKSLTQSDLSHFEKDWTCKAKEINFDVESRKNLFGKKGKPEDGNIAFDISMRAESIEELGENVPASVIARLHQMVSQIETDVNQIENDALRWHTDWLKFDEELSGYEKKYLNYERQDVNADHANRVKLTMSLLFKSNGTYIESMPGKRGDIITFTCQTPKPVEQKGLFETDLNFTDLFKNLQDLGKGVKMIVKVLTLILLVQMVVRLFFINLYIVLAPLGIGCWALPGRIGQSLTLEWMKGFLSTVFVQFLMVVALIVLQAIFNVVSDFASATPGTPVGGLSSDVWFDLMRIACIWFIIRIPSLLGTAPMRTMVSAGQMVTQVVGATVMMQIQQFQMIVQGVSALVSAGLAFVR</sequence>
<feature type="chain" id="PRO_5016283821" description="TrbL/VirB6 plasmid conjugal transfer protein" evidence="2">
    <location>
        <begin position="32"/>
        <end position="580"/>
    </location>
</feature>
<dbReference type="AlphaFoldDB" id="A0A326UPR7"/>
<feature type="signal peptide" evidence="2">
    <location>
        <begin position="1"/>
        <end position="31"/>
    </location>
</feature>
<evidence type="ECO:0000256" key="1">
    <source>
        <dbReference type="SAM" id="Phobius"/>
    </source>
</evidence>
<keyword evidence="4" id="KW-1185">Reference proteome</keyword>
<dbReference type="Proteomes" id="UP000248806">
    <property type="component" value="Unassembled WGS sequence"/>
</dbReference>
<comment type="caution">
    <text evidence="3">The sequence shown here is derived from an EMBL/GenBank/DDBJ whole genome shotgun (WGS) entry which is preliminary data.</text>
</comment>
<keyword evidence="1" id="KW-0812">Transmembrane</keyword>
<dbReference type="OrthoDB" id="173301at2"/>
<dbReference type="RefSeq" id="WP_111320770.1">
    <property type="nucleotide sequence ID" value="NZ_BIFX01000002.1"/>
</dbReference>
<protein>
    <recommendedName>
        <fullName evidence="5">TrbL/VirB6 plasmid conjugal transfer protein</fullName>
    </recommendedName>
</protein>
<keyword evidence="2" id="KW-0732">Signal</keyword>
<proteinExistence type="predicted"/>
<keyword evidence="1" id="KW-1133">Transmembrane helix</keyword>
<name>A0A326UPR7_THEHA</name>
<feature type="transmembrane region" description="Helical" evidence="1">
    <location>
        <begin position="88"/>
        <end position="110"/>
    </location>
</feature>
<gene>
    <name evidence="3" type="ORF">EI42_01679</name>
</gene>
<feature type="transmembrane region" description="Helical" evidence="1">
    <location>
        <begin position="511"/>
        <end position="531"/>
    </location>
</feature>
<evidence type="ECO:0008006" key="5">
    <source>
        <dbReference type="Google" id="ProtNLM"/>
    </source>
</evidence>
<evidence type="ECO:0000313" key="4">
    <source>
        <dbReference type="Proteomes" id="UP000248806"/>
    </source>
</evidence>
<evidence type="ECO:0000256" key="2">
    <source>
        <dbReference type="SAM" id="SignalP"/>
    </source>
</evidence>